<evidence type="ECO:0000313" key="2">
    <source>
        <dbReference type="Proteomes" id="UP001215712"/>
    </source>
</evidence>
<comment type="caution">
    <text evidence="1">The sequence shown here is derived from an EMBL/GenBank/DDBJ whole genome shotgun (WGS) entry which is preliminary data.</text>
</comment>
<keyword evidence="2" id="KW-1185">Reference proteome</keyword>
<sequence length="289" mass="33072">MSRETPTVHIAMKSHLSLLKAPIPLRAEDLLHLSLFVLGLLSIFIYHTRHQVPIYHQKFHKKRIYLYVHIFTSLTEAIRYRISETFQARSDILPDFIDVLSCFIWSWTSFELVKTLRRGHPPTTRPPYQAGALLRPVITLISYLFCLPSLHRVSVSSLDSFIYARLAIYFFTYTPYIRNHSFSAIYGISIPLAAIISVHESRVPGASLVFVLAITYIARLNEWVTQQSRSLRSPQSSTNISIHTKVLVSILLRFGFAELEELRAASKASGLERPVQDDYVSEKYSSFPG</sequence>
<evidence type="ECO:0000313" key="1">
    <source>
        <dbReference type="EMBL" id="KAJ5726779.1"/>
    </source>
</evidence>
<name>A0AAD6MVT9_9EURO</name>
<dbReference type="EMBL" id="JAQJAN010000007">
    <property type="protein sequence ID" value="KAJ5726779.1"/>
    <property type="molecule type" value="Genomic_DNA"/>
</dbReference>
<organism evidence="1 2">
    <name type="scientific">Penicillium malachiteum</name>
    <dbReference type="NCBI Taxonomy" id="1324776"/>
    <lineage>
        <taxon>Eukaryota</taxon>
        <taxon>Fungi</taxon>
        <taxon>Dikarya</taxon>
        <taxon>Ascomycota</taxon>
        <taxon>Pezizomycotina</taxon>
        <taxon>Eurotiomycetes</taxon>
        <taxon>Eurotiomycetidae</taxon>
        <taxon>Eurotiales</taxon>
        <taxon>Aspergillaceae</taxon>
        <taxon>Penicillium</taxon>
    </lineage>
</organism>
<reference evidence="1" key="1">
    <citation type="journal article" date="2023" name="IMA Fungus">
        <title>Comparative genomic study of the Penicillium genus elucidates a diverse pangenome and 15 lateral gene transfer events.</title>
        <authorList>
            <person name="Petersen C."/>
            <person name="Sorensen T."/>
            <person name="Nielsen M.R."/>
            <person name="Sondergaard T.E."/>
            <person name="Sorensen J.L."/>
            <person name="Fitzpatrick D.A."/>
            <person name="Frisvad J.C."/>
            <person name="Nielsen K.L."/>
        </authorList>
    </citation>
    <scope>NUCLEOTIDE SEQUENCE</scope>
    <source>
        <strain evidence="1">IBT 17514</strain>
    </source>
</reference>
<dbReference type="Proteomes" id="UP001215712">
    <property type="component" value="Unassembled WGS sequence"/>
</dbReference>
<proteinExistence type="predicted"/>
<gene>
    <name evidence="1" type="ORF">N7493_005806</name>
</gene>
<dbReference type="AlphaFoldDB" id="A0AAD6MVT9"/>
<reference evidence="1" key="2">
    <citation type="submission" date="2023-01" db="EMBL/GenBank/DDBJ databases">
        <authorList>
            <person name="Petersen C."/>
        </authorList>
    </citation>
    <scope>NUCLEOTIDE SEQUENCE</scope>
    <source>
        <strain evidence="1">IBT 17514</strain>
    </source>
</reference>
<protein>
    <submittedName>
        <fullName evidence="1">Uncharacterized protein</fullName>
    </submittedName>
</protein>
<accession>A0AAD6MVT9</accession>